<feature type="region of interest" description="Disordered" evidence="1">
    <location>
        <begin position="1"/>
        <end position="68"/>
    </location>
</feature>
<feature type="compositionally biased region" description="Acidic residues" evidence="1">
    <location>
        <begin position="258"/>
        <end position="269"/>
    </location>
</feature>
<organism evidence="2 3">
    <name type="scientific">Oculimacula yallundae</name>
    <dbReference type="NCBI Taxonomy" id="86028"/>
    <lineage>
        <taxon>Eukaryota</taxon>
        <taxon>Fungi</taxon>
        <taxon>Dikarya</taxon>
        <taxon>Ascomycota</taxon>
        <taxon>Pezizomycotina</taxon>
        <taxon>Leotiomycetes</taxon>
        <taxon>Helotiales</taxon>
        <taxon>Ploettnerulaceae</taxon>
        <taxon>Oculimacula</taxon>
    </lineage>
</organism>
<feature type="compositionally biased region" description="Low complexity" evidence="1">
    <location>
        <begin position="45"/>
        <end position="65"/>
    </location>
</feature>
<protein>
    <submittedName>
        <fullName evidence="2">Uncharacterized protein</fullName>
    </submittedName>
</protein>
<feature type="region of interest" description="Disordered" evidence="1">
    <location>
        <begin position="246"/>
        <end position="269"/>
    </location>
</feature>
<accession>A0ABR4C9I1</accession>
<dbReference type="Proteomes" id="UP001595075">
    <property type="component" value="Unassembled WGS sequence"/>
</dbReference>
<sequence length="689" mass="76972">MPPKKEASTASAASSSSSTALQPTSSNANGKRTLSPQSATPKRISTGSTAEPTTAASSSSASAKSEVGVEVLEEQPDWAFDVAGKWTIDASKLSNDLPFFNHFNPGGPPPFTLELKYANDPRSKKIGRQLWGTFRWGTWTGCLRLAPGHDCINTHVQFYKECVLKKGVWPGPESKGEGSDEWQTQLQFSQAADGSLTLDGKMVAGGSKARKFSGNKTGDNPIPEGNEKSVETWWNKDLKDRYQESRLELSRPCKGDMDDSDESETDQEEVDAFMKKLDDARAKRMAQEAKDEADAEKPWPTPMSGHWIINIRDGWAKGEDQKATEQFMDIYEDDRDGKRQFWAVFQFGQHWNGVMRFCPVGYFPESKHEITVDEFAEGCILGDGVKAGPSPDGVNKWMIKWRGSLTRMDMPEEYRHVGIVDEMTTSCSFKVDDDGNLSFSGVIVEGGPVRSFKGTRAADAKIRGLEEPSIEKLWEDKKYIDPSILSPPKLYPWTSPLPAECIEKPPAWAWDVLGKWEIDAPDVIHGLEADKNAPFTMTIYLANSKRPAALGRQLWATFNVGTEVSGCMRFFPLPENSRPLDTVPLFEKACKLKKGIWPGDVKSCKGESFQKWGMRWRAEKASGEEIWKPDQYENAFNFKRDEDGNLIISGVWTVSYQPRLWKARKVEDGDVLDGTEGTVNAVWKRLANR</sequence>
<feature type="compositionally biased region" description="Polar residues" evidence="1">
    <location>
        <begin position="21"/>
        <end position="40"/>
    </location>
</feature>
<gene>
    <name evidence="2" type="ORF">VTL71DRAFT_2671</name>
</gene>
<evidence type="ECO:0000256" key="1">
    <source>
        <dbReference type="SAM" id="MobiDB-lite"/>
    </source>
</evidence>
<evidence type="ECO:0000313" key="2">
    <source>
        <dbReference type="EMBL" id="KAL2066600.1"/>
    </source>
</evidence>
<keyword evidence="3" id="KW-1185">Reference proteome</keyword>
<evidence type="ECO:0000313" key="3">
    <source>
        <dbReference type="Proteomes" id="UP001595075"/>
    </source>
</evidence>
<comment type="caution">
    <text evidence="2">The sequence shown here is derived from an EMBL/GenBank/DDBJ whole genome shotgun (WGS) entry which is preliminary data.</text>
</comment>
<reference evidence="2 3" key="1">
    <citation type="journal article" date="2024" name="Commun. Biol.">
        <title>Comparative genomic analysis of thermophilic fungi reveals convergent evolutionary adaptations and gene losses.</title>
        <authorList>
            <person name="Steindorff A.S."/>
            <person name="Aguilar-Pontes M.V."/>
            <person name="Robinson A.J."/>
            <person name="Andreopoulos B."/>
            <person name="LaButti K."/>
            <person name="Kuo A."/>
            <person name="Mondo S."/>
            <person name="Riley R."/>
            <person name="Otillar R."/>
            <person name="Haridas S."/>
            <person name="Lipzen A."/>
            <person name="Grimwood J."/>
            <person name="Schmutz J."/>
            <person name="Clum A."/>
            <person name="Reid I.D."/>
            <person name="Moisan M.C."/>
            <person name="Butler G."/>
            <person name="Nguyen T.T.M."/>
            <person name="Dewar K."/>
            <person name="Conant G."/>
            <person name="Drula E."/>
            <person name="Henrissat B."/>
            <person name="Hansel C."/>
            <person name="Singer S."/>
            <person name="Hutchinson M.I."/>
            <person name="de Vries R.P."/>
            <person name="Natvig D.O."/>
            <person name="Powell A.J."/>
            <person name="Tsang A."/>
            <person name="Grigoriev I.V."/>
        </authorList>
    </citation>
    <scope>NUCLEOTIDE SEQUENCE [LARGE SCALE GENOMIC DNA]</scope>
    <source>
        <strain evidence="2 3">CBS 494.80</strain>
    </source>
</reference>
<proteinExistence type="predicted"/>
<feature type="region of interest" description="Disordered" evidence="1">
    <location>
        <begin position="206"/>
        <end position="228"/>
    </location>
</feature>
<feature type="compositionally biased region" description="Basic and acidic residues" evidence="1">
    <location>
        <begin position="246"/>
        <end position="257"/>
    </location>
</feature>
<feature type="compositionally biased region" description="Low complexity" evidence="1">
    <location>
        <begin position="8"/>
        <end position="20"/>
    </location>
</feature>
<name>A0ABR4C9I1_9HELO</name>
<dbReference type="EMBL" id="JAZHXI010000011">
    <property type="protein sequence ID" value="KAL2066600.1"/>
    <property type="molecule type" value="Genomic_DNA"/>
</dbReference>